<protein>
    <submittedName>
        <fullName evidence="1">Uncharacterized protein</fullName>
    </submittedName>
</protein>
<dbReference type="RefSeq" id="WP_317957681.1">
    <property type="nucleotide sequence ID" value="NZ_BSKO01000001.1"/>
</dbReference>
<dbReference type="EMBL" id="BSKO01000001">
    <property type="protein sequence ID" value="GLO64762.1"/>
    <property type="molecule type" value="Genomic_DNA"/>
</dbReference>
<evidence type="ECO:0000313" key="2">
    <source>
        <dbReference type="Proteomes" id="UP001275436"/>
    </source>
</evidence>
<organism evidence="1 2">
    <name type="scientific">Oceanobacillus kimchii</name>
    <dbReference type="NCBI Taxonomy" id="746691"/>
    <lineage>
        <taxon>Bacteria</taxon>
        <taxon>Bacillati</taxon>
        <taxon>Bacillota</taxon>
        <taxon>Bacilli</taxon>
        <taxon>Bacillales</taxon>
        <taxon>Bacillaceae</taxon>
        <taxon>Oceanobacillus</taxon>
    </lineage>
</organism>
<dbReference type="Proteomes" id="UP001275436">
    <property type="component" value="Unassembled WGS sequence"/>
</dbReference>
<evidence type="ECO:0000313" key="1">
    <source>
        <dbReference type="EMBL" id="GLO64762.1"/>
    </source>
</evidence>
<reference evidence="1 2" key="1">
    <citation type="submission" date="2023-02" db="EMBL/GenBank/DDBJ databases">
        <title>Oceanobacillus kimchii IFOP_LL358 isolated form Alexandrium catenella lab strain.</title>
        <authorList>
            <person name="Gajardo G."/>
            <person name="Ueki S."/>
            <person name="Maruyama F."/>
        </authorList>
    </citation>
    <scope>NUCLEOTIDE SEQUENCE [LARGE SCALE GENOMIC DNA]</scope>
    <source>
        <strain evidence="1 2">IFOP_LL358</strain>
    </source>
</reference>
<gene>
    <name evidence="1" type="ORF">MACH08_05460</name>
</gene>
<comment type="caution">
    <text evidence="1">The sequence shown here is derived from an EMBL/GenBank/DDBJ whole genome shotgun (WGS) entry which is preliminary data.</text>
</comment>
<name>A0ABQ5TFD1_9BACI</name>
<sequence length="147" mass="16868">MRFEVRSTFTRYDQGVPIGVEVNHSGYNESRKANCNGSYQVSVEEFDRLTVEELQEKARDHIITEARTMIFEVRSTLTRYDQGQAVGVEVNYVGYNESRKANCNGGIQVTVDEFNDLSIEQLQEKAREHIIEEASKTEEVQEKPEAE</sequence>
<accession>A0ABQ5TFD1</accession>
<keyword evidence="2" id="KW-1185">Reference proteome</keyword>
<proteinExistence type="predicted"/>